<dbReference type="GO" id="GO:0031167">
    <property type="term" value="P:rRNA methylation"/>
    <property type="evidence" value="ECO:0007669"/>
    <property type="project" value="InterPro"/>
</dbReference>
<dbReference type="GO" id="GO:0008168">
    <property type="term" value="F:methyltransferase activity"/>
    <property type="evidence" value="ECO:0007669"/>
    <property type="project" value="UniProtKB-KW"/>
</dbReference>
<feature type="compositionally biased region" description="Low complexity" evidence="3">
    <location>
        <begin position="195"/>
        <end position="204"/>
    </location>
</feature>
<dbReference type="RefSeq" id="WP_108966483.1">
    <property type="nucleotide sequence ID" value="NZ_LK995527.1"/>
</dbReference>
<evidence type="ECO:0000256" key="2">
    <source>
        <dbReference type="ARBA" id="ARBA00022679"/>
    </source>
</evidence>
<dbReference type="AlphaFoldDB" id="A0A1L7RQY2"/>
<dbReference type="PANTHER" id="PTHR43542">
    <property type="entry name" value="METHYLTRANSFERASE"/>
    <property type="match status" value="1"/>
</dbReference>
<dbReference type="SUPFAM" id="SSF53335">
    <property type="entry name" value="S-adenosyl-L-methionine-dependent methyltransferases"/>
    <property type="match status" value="1"/>
</dbReference>
<reference evidence="4" key="1">
    <citation type="submission" date="2014-07" db="EMBL/GenBank/DDBJ databases">
        <authorList>
            <person name="Zhang J.E."/>
            <person name="Yang H."/>
            <person name="Guo J."/>
            <person name="Deng Z."/>
            <person name="Luo H."/>
            <person name="Luo M."/>
            <person name="Zhao B."/>
        </authorList>
    </citation>
    <scope>NUCLEOTIDE SEQUENCE</scope>
    <source>
        <strain evidence="4">AM4</strain>
    </source>
</reference>
<dbReference type="Pfam" id="PF03602">
    <property type="entry name" value="Cons_hypoth95"/>
    <property type="match status" value="1"/>
</dbReference>
<dbReference type="InterPro" id="IPR029063">
    <property type="entry name" value="SAM-dependent_MTases_sf"/>
</dbReference>
<dbReference type="InterPro" id="IPR004398">
    <property type="entry name" value="RNA_MeTrfase_RsmD"/>
</dbReference>
<sequence>MTRIVAGSAGGRRIDVPAAGTRPTSERVREALFGRLEHYGVIADARVLDLCAGSGALGLEAASRGATDVTLVDASRRATRVCDANIRALGLRGVRSATAKVEAFLAGPAGAPVDLVMLDPPYDVDETTLAAMLAPLPRRQDPWLAPGAVVVVERSSRSPEPSWPAGLRRFSMRKYGETTLWFAEPDDGAPSNDGAAADAEPAAH</sequence>
<evidence type="ECO:0000256" key="3">
    <source>
        <dbReference type="SAM" id="MobiDB-lite"/>
    </source>
</evidence>
<dbReference type="PANTHER" id="PTHR43542:SF1">
    <property type="entry name" value="METHYLTRANSFERASE"/>
    <property type="match status" value="1"/>
</dbReference>
<feature type="region of interest" description="Disordered" evidence="3">
    <location>
        <begin position="182"/>
        <end position="204"/>
    </location>
</feature>
<evidence type="ECO:0000313" key="4">
    <source>
        <dbReference type="EMBL" id="CED91968.1"/>
    </source>
</evidence>
<dbReference type="CDD" id="cd02440">
    <property type="entry name" value="AdoMet_MTases"/>
    <property type="match status" value="1"/>
</dbReference>
<dbReference type="PIRSF" id="PIRSF004553">
    <property type="entry name" value="CHP00095"/>
    <property type="match status" value="1"/>
</dbReference>
<proteinExistence type="predicted"/>
<accession>A0A1L7RQY2</accession>
<dbReference type="NCBIfam" id="TIGR00095">
    <property type="entry name" value="16S rRNA (guanine(966)-N(2))-methyltransferase RsmD"/>
    <property type="match status" value="1"/>
</dbReference>
<evidence type="ECO:0000256" key="1">
    <source>
        <dbReference type="ARBA" id="ARBA00022603"/>
    </source>
</evidence>
<keyword evidence="1 4" id="KW-0489">Methyltransferase</keyword>
<dbReference type="Gene3D" id="3.40.50.150">
    <property type="entry name" value="Vaccinia Virus protein VP39"/>
    <property type="match status" value="1"/>
</dbReference>
<dbReference type="EMBL" id="LK995527">
    <property type="protein sequence ID" value="CED91968.1"/>
    <property type="molecule type" value="Genomic_DNA"/>
</dbReference>
<organism evidence="4">
    <name type="scientific">Actinomyces succiniciruminis</name>
    <dbReference type="NCBI Taxonomy" id="1522002"/>
    <lineage>
        <taxon>Bacteria</taxon>
        <taxon>Bacillati</taxon>
        <taxon>Actinomycetota</taxon>
        <taxon>Actinomycetes</taxon>
        <taxon>Actinomycetales</taxon>
        <taxon>Actinomycetaceae</taxon>
        <taxon>Actinomyces</taxon>
    </lineage>
</organism>
<keyword evidence="2 4" id="KW-0808">Transferase</keyword>
<protein>
    <submittedName>
        <fullName evidence="4">RNA methyltransferase, RsmD</fullName>
    </submittedName>
</protein>
<gene>
    <name evidence="4" type="ORF">AAM4_2136</name>
</gene>
<name>A0A1L7RQY2_9ACTO</name>